<evidence type="ECO:0000256" key="2">
    <source>
        <dbReference type="ARBA" id="ARBA00022801"/>
    </source>
</evidence>
<evidence type="ECO:0000256" key="1">
    <source>
        <dbReference type="ARBA" id="ARBA00022722"/>
    </source>
</evidence>
<dbReference type="Pfam" id="PF01612">
    <property type="entry name" value="DNA_pol_A_exo1"/>
    <property type="match status" value="1"/>
</dbReference>
<dbReference type="AlphaFoldDB" id="A0A392QAN4"/>
<protein>
    <submittedName>
        <fullName evidence="4">Werner syndrome-like exonuclease-like</fullName>
    </submittedName>
</protein>
<dbReference type="Proteomes" id="UP000265520">
    <property type="component" value="Unassembled WGS sequence"/>
</dbReference>
<name>A0A392QAN4_9FABA</name>
<dbReference type="Gene3D" id="3.30.420.10">
    <property type="entry name" value="Ribonuclease H-like superfamily/Ribonuclease H"/>
    <property type="match status" value="1"/>
</dbReference>
<feature type="non-terminal residue" evidence="4">
    <location>
        <position position="1"/>
    </location>
</feature>
<sequence length="152" mass="17117">EWSPNPLRGQSNTPATLHLCINNICLVYQIIHSRYLCPSITDYLGNPYHRFVGVGIKAGVEKLQSDYGLCVANFIDLRSLAAVKLNDREMLSSGIKTLAERFLGKVVEKPQSIAMSRWDSTWLNDDQVKYATLDAHVSCEIGRRLYSNSNQI</sequence>
<evidence type="ECO:0000313" key="5">
    <source>
        <dbReference type="Proteomes" id="UP000265520"/>
    </source>
</evidence>
<dbReference type="PANTHER" id="PTHR13620:SF105">
    <property type="entry name" value="OS01G0737700 PROTEIN"/>
    <property type="match status" value="1"/>
</dbReference>
<dbReference type="PANTHER" id="PTHR13620">
    <property type="entry name" value="3-5 EXONUCLEASE"/>
    <property type="match status" value="1"/>
</dbReference>
<dbReference type="GO" id="GO:0005634">
    <property type="term" value="C:nucleus"/>
    <property type="evidence" value="ECO:0007669"/>
    <property type="project" value="TreeGrafter"/>
</dbReference>
<dbReference type="EMBL" id="LXQA010122358">
    <property type="protein sequence ID" value="MCI20917.1"/>
    <property type="molecule type" value="Genomic_DNA"/>
</dbReference>
<keyword evidence="5" id="KW-1185">Reference proteome</keyword>
<dbReference type="GO" id="GO:0006139">
    <property type="term" value="P:nucleobase-containing compound metabolic process"/>
    <property type="evidence" value="ECO:0007669"/>
    <property type="project" value="InterPro"/>
</dbReference>
<dbReference type="InterPro" id="IPR036397">
    <property type="entry name" value="RNaseH_sf"/>
</dbReference>
<keyword evidence="4" id="KW-0269">Exonuclease</keyword>
<reference evidence="4 5" key="1">
    <citation type="journal article" date="2018" name="Front. Plant Sci.">
        <title>Red Clover (Trifolium pratense) and Zigzag Clover (T. medium) - A Picture of Genomic Similarities and Differences.</title>
        <authorList>
            <person name="Dluhosova J."/>
            <person name="Istvanek J."/>
            <person name="Nedelnik J."/>
            <person name="Repkova J."/>
        </authorList>
    </citation>
    <scope>NUCLEOTIDE SEQUENCE [LARGE SCALE GENOMIC DNA]</scope>
    <source>
        <strain evidence="5">cv. 10/8</strain>
        <tissue evidence="4">Leaf</tissue>
    </source>
</reference>
<feature type="domain" description="3'-5' exonuclease" evidence="3">
    <location>
        <begin position="40"/>
        <end position="144"/>
    </location>
</feature>
<dbReference type="SUPFAM" id="SSF53098">
    <property type="entry name" value="Ribonuclease H-like"/>
    <property type="match status" value="1"/>
</dbReference>
<dbReference type="GO" id="GO:0008408">
    <property type="term" value="F:3'-5' exonuclease activity"/>
    <property type="evidence" value="ECO:0007669"/>
    <property type="project" value="InterPro"/>
</dbReference>
<evidence type="ECO:0000259" key="3">
    <source>
        <dbReference type="Pfam" id="PF01612"/>
    </source>
</evidence>
<organism evidence="4 5">
    <name type="scientific">Trifolium medium</name>
    <dbReference type="NCBI Taxonomy" id="97028"/>
    <lineage>
        <taxon>Eukaryota</taxon>
        <taxon>Viridiplantae</taxon>
        <taxon>Streptophyta</taxon>
        <taxon>Embryophyta</taxon>
        <taxon>Tracheophyta</taxon>
        <taxon>Spermatophyta</taxon>
        <taxon>Magnoliopsida</taxon>
        <taxon>eudicotyledons</taxon>
        <taxon>Gunneridae</taxon>
        <taxon>Pentapetalae</taxon>
        <taxon>rosids</taxon>
        <taxon>fabids</taxon>
        <taxon>Fabales</taxon>
        <taxon>Fabaceae</taxon>
        <taxon>Papilionoideae</taxon>
        <taxon>50 kb inversion clade</taxon>
        <taxon>NPAAA clade</taxon>
        <taxon>Hologalegina</taxon>
        <taxon>IRL clade</taxon>
        <taxon>Trifolieae</taxon>
        <taxon>Trifolium</taxon>
    </lineage>
</organism>
<accession>A0A392QAN4</accession>
<proteinExistence type="predicted"/>
<dbReference type="InterPro" id="IPR051132">
    <property type="entry name" value="3-5_Exonuclease_domain"/>
</dbReference>
<dbReference type="InterPro" id="IPR012337">
    <property type="entry name" value="RNaseH-like_sf"/>
</dbReference>
<dbReference type="GO" id="GO:0003676">
    <property type="term" value="F:nucleic acid binding"/>
    <property type="evidence" value="ECO:0007669"/>
    <property type="project" value="InterPro"/>
</dbReference>
<dbReference type="CDD" id="cd06141">
    <property type="entry name" value="WRN_exo"/>
    <property type="match status" value="1"/>
</dbReference>
<keyword evidence="2" id="KW-0378">Hydrolase</keyword>
<dbReference type="GO" id="GO:0005737">
    <property type="term" value="C:cytoplasm"/>
    <property type="evidence" value="ECO:0007669"/>
    <property type="project" value="TreeGrafter"/>
</dbReference>
<comment type="caution">
    <text evidence="4">The sequence shown here is derived from an EMBL/GenBank/DDBJ whole genome shotgun (WGS) entry which is preliminary data.</text>
</comment>
<dbReference type="InterPro" id="IPR002562">
    <property type="entry name" value="3'-5'_exonuclease_dom"/>
</dbReference>
<evidence type="ECO:0000313" key="4">
    <source>
        <dbReference type="EMBL" id="MCI20917.1"/>
    </source>
</evidence>
<keyword evidence="1" id="KW-0540">Nuclease</keyword>